<organism evidence="1 2">
    <name type="scientific">Hibiscus sabdariffa</name>
    <name type="common">roselle</name>
    <dbReference type="NCBI Taxonomy" id="183260"/>
    <lineage>
        <taxon>Eukaryota</taxon>
        <taxon>Viridiplantae</taxon>
        <taxon>Streptophyta</taxon>
        <taxon>Embryophyta</taxon>
        <taxon>Tracheophyta</taxon>
        <taxon>Spermatophyta</taxon>
        <taxon>Magnoliopsida</taxon>
        <taxon>eudicotyledons</taxon>
        <taxon>Gunneridae</taxon>
        <taxon>Pentapetalae</taxon>
        <taxon>rosids</taxon>
        <taxon>malvids</taxon>
        <taxon>Malvales</taxon>
        <taxon>Malvaceae</taxon>
        <taxon>Malvoideae</taxon>
        <taxon>Hibiscus</taxon>
    </lineage>
</organism>
<reference evidence="1 2" key="1">
    <citation type="journal article" date="2024" name="G3 (Bethesda)">
        <title>Genome assembly of Hibiscus sabdariffa L. provides insights into metabolisms of medicinal natural products.</title>
        <authorList>
            <person name="Kim T."/>
        </authorList>
    </citation>
    <scope>NUCLEOTIDE SEQUENCE [LARGE SCALE GENOMIC DNA]</scope>
    <source>
        <strain evidence="1">TK-2024</strain>
        <tissue evidence="1">Old leaves</tissue>
    </source>
</reference>
<gene>
    <name evidence="1" type="ORF">V6N12_073771</name>
</gene>
<protein>
    <submittedName>
        <fullName evidence="1">Uncharacterized protein</fullName>
    </submittedName>
</protein>
<evidence type="ECO:0000313" key="2">
    <source>
        <dbReference type="Proteomes" id="UP001472677"/>
    </source>
</evidence>
<accession>A0ABR2CTF0</accession>
<keyword evidence="2" id="KW-1185">Reference proteome</keyword>
<dbReference type="EMBL" id="JBBPBM010000044">
    <property type="protein sequence ID" value="KAK8523060.1"/>
    <property type="molecule type" value="Genomic_DNA"/>
</dbReference>
<sequence>MPNYAKFLKDMMSRKRRIGEFETAAATKTCLALMHNKVPAKKTDPRSFTIECSIGTTIPPNHYVTLVQASI</sequence>
<comment type="caution">
    <text evidence="1">The sequence shown here is derived from an EMBL/GenBank/DDBJ whole genome shotgun (WGS) entry which is preliminary data.</text>
</comment>
<dbReference type="Proteomes" id="UP001472677">
    <property type="component" value="Unassembled WGS sequence"/>
</dbReference>
<proteinExistence type="predicted"/>
<evidence type="ECO:0000313" key="1">
    <source>
        <dbReference type="EMBL" id="KAK8523060.1"/>
    </source>
</evidence>
<name>A0ABR2CTF0_9ROSI</name>